<keyword evidence="4 6" id="KW-1133">Transmembrane helix</keyword>
<dbReference type="GO" id="GO:0022857">
    <property type="term" value="F:transmembrane transporter activity"/>
    <property type="evidence" value="ECO:0007669"/>
    <property type="project" value="InterPro"/>
</dbReference>
<dbReference type="AlphaFoldDB" id="A0A810QB63"/>
<evidence type="ECO:0000256" key="2">
    <source>
        <dbReference type="ARBA" id="ARBA00022448"/>
    </source>
</evidence>
<proteinExistence type="predicted"/>
<feature type="transmembrane region" description="Helical" evidence="6">
    <location>
        <begin position="263"/>
        <end position="283"/>
    </location>
</feature>
<sequence>MSTPAVSLRNVNRSGILIRALIIMLSAGIVNAPSIFVTPLSALKGWDAEAVASAATLMGTFTVVGHFFGGILLSKIGSKLTTALGGLFICLAFVGTALVPAATPALLNVTYGAFFGMGVGFSYTPATYTAISWFPDKRGLASGLCMACNGGSASFLAPICANLVNVIGVEMAMILIGIILGGIILICSVSGFQQAPEGYVPAGYVPPASIGDETQLESWPAARAMKSRAFWQIALCLAAMPILYVVAYPRFTLFMTNAGIDTSYATMGVTVYAIANVAGRLGLGRLIDKTSYKFTYIWCTMFSILASLVMMRANSVGLFYLAYALLGIGFGATNCVYPVAISKSFGPKYGGSIYGTGMWAYMIFATLLMPQVNSAIVAATGSWNLVFAIAIILNLISLASMLLIPKVDRAPLKKP</sequence>
<keyword evidence="2" id="KW-0813">Transport</keyword>
<dbReference type="InterPro" id="IPR036259">
    <property type="entry name" value="MFS_trans_sf"/>
</dbReference>
<feature type="transmembrane region" description="Helical" evidence="6">
    <location>
        <begin position="382"/>
        <end position="404"/>
    </location>
</feature>
<dbReference type="EMBL" id="AP023420">
    <property type="protein sequence ID" value="BCK85510.1"/>
    <property type="molecule type" value="Genomic_DNA"/>
</dbReference>
<feature type="transmembrane region" description="Helical" evidence="6">
    <location>
        <begin position="319"/>
        <end position="340"/>
    </location>
</feature>
<evidence type="ECO:0000256" key="3">
    <source>
        <dbReference type="ARBA" id="ARBA00022692"/>
    </source>
</evidence>
<organism evidence="8 9">
    <name type="scientific">Pusillibacter faecalis</name>
    <dbReference type="NCBI Taxonomy" id="2714358"/>
    <lineage>
        <taxon>Bacteria</taxon>
        <taxon>Bacillati</taxon>
        <taxon>Bacillota</taxon>
        <taxon>Clostridia</taxon>
        <taxon>Eubacteriales</taxon>
        <taxon>Oscillospiraceae</taxon>
        <taxon>Pusillibacter</taxon>
    </lineage>
</organism>
<evidence type="ECO:0000313" key="9">
    <source>
        <dbReference type="Proteomes" id="UP000679848"/>
    </source>
</evidence>
<dbReference type="Proteomes" id="UP000679848">
    <property type="component" value="Chromosome"/>
</dbReference>
<gene>
    <name evidence="8" type="ORF">MM59RIKEN_28290</name>
</gene>
<feature type="transmembrane region" description="Helical" evidence="6">
    <location>
        <begin position="143"/>
        <end position="165"/>
    </location>
</feature>
<feature type="transmembrane region" description="Helical" evidence="6">
    <location>
        <begin position="16"/>
        <end position="38"/>
    </location>
</feature>
<keyword evidence="9" id="KW-1185">Reference proteome</keyword>
<feature type="transmembrane region" description="Helical" evidence="6">
    <location>
        <begin position="50"/>
        <end position="73"/>
    </location>
</feature>
<comment type="subcellular location">
    <subcellularLocation>
        <location evidence="1">Cell membrane</location>
        <topology evidence="1">Multi-pass membrane protein</topology>
    </subcellularLocation>
</comment>
<dbReference type="InterPro" id="IPR020846">
    <property type="entry name" value="MFS_dom"/>
</dbReference>
<dbReference type="RefSeq" id="WP_187030691.1">
    <property type="nucleotide sequence ID" value="NZ_AP023420.1"/>
</dbReference>
<feature type="domain" description="Major facilitator superfamily (MFS) profile" evidence="7">
    <location>
        <begin position="227"/>
        <end position="415"/>
    </location>
</feature>
<dbReference type="PANTHER" id="PTHR43385:SF1">
    <property type="entry name" value="RIBOFLAVIN TRANSPORTER RIBJ"/>
    <property type="match status" value="1"/>
</dbReference>
<evidence type="ECO:0000259" key="7">
    <source>
        <dbReference type="PROSITE" id="PS50850"/>
    </source>
</evidence>
<feature type="transmembrane region" description="Helical" evidence="6">
    <location>
        <begin position="80"/>
        <end position="103"/>
    </location>
</feature>
<feature type="transmembrane region" description="Helical" evidence="6">
    <location>
        <begin position="109"/>
        <end position="131"/>
    </location>
</feature>
<evidence type="ECO:0000256" key="1">
    <source>
        <dbReference type="ARBA" id="ARBA00004651"/>
    </source>
</evidence>
<feature type="transmembrane region" description="Helical" evidence="6">
    <location>
        <begin position="295"/>
        <end position="313"/>
    </location>
</feature>
<protein>
    <submittedName>
        <fullName evidence="8">MFS transporter</fullName>
    </submittedName>
</protein>
<feature type="transmembrane region" description="Helical" evidence="6">
    <location>
        <begin position="229"/>
        <end position="251"/>
    </location>
</feature>
<evidence type="ECO:0000256" key="5">
    <source>
        <dbReference type="ARBA" id="ARBA00023136"/>
    </source>
</evidence>
<dbReference type="GO" id="GO:0005886">
    <property type="term" value="C:plasma membrane"/>
    <property type="evidence" value="ECO:0007669"/>
    <property type="project" value="UniProtKB-SubCell"/>
</dbReference>
<name>A0A810QB63_9FIRM</name>
<evidence type="ECO:0000256" key="4">
    <source>
        <dbReference type="ARBA" id="ARBA00022989"/>
    </source>
</evidence>
<feature type="transmembrane region" description="Helical" evidence="6">
    <location>
        <begin position="171"/>
        <end position="192"/>
    </location>
</feature>
<dbReference type="InterPro" id="IPR011701">
    <property type="entry name" value="MFS"/>
</dbReference>
<reference evidence="8" key="1">
    <citation type="submission" date="2020-09" db="EMBL/GenBank/DDBJ databases">
        <title>New species isolated from human feces.</title>
        <authorList>
            <person name="Kitahara M."/>
            <person name="Shigeno Y."/>
            <person name="Shime M."/>
            <person name="Matsumoto Y."/>
            <person name="Nakamura S."/>
            <person name="Motooka D."/>
            <person name="Fukuoka S."/>
            <person name="Nishikawa H."/>
            <person name="Benno Y."/>
        </authorList>
    </citation>
    <scope>NUCLEOTIDE SEQUENCE</scope>
    <source>
        <strain evidence="8">MM59</strain>
    </source>
</reference>
<dbReference type="InterPro" id="IPR052983">
    <property type="entry name" value="MFS_Riboflavin_Transporter"/>
</dbReference>
<dbReference type="SUPFAM" id="SSF103473">
    <property type="entry name" value="MFS general substrate transporter"/>
    <property type="match status" value="1"/>
</dbReference>
<dbReference type="PROSITE" id="PS50850">
    <property type="entry name" value="MFS"/>
    <property type="match status" value="1"/>
</dbReference>
<dbReference type="Gene3D" id="1.20.1250.20">
    <property type="entry name" value="MFS general substrate transporter like domains"/>
    <property type="match status" value="2"/>
</dbReference>
<dbReference type="PANTHER" id="PTHR43385">
    <property type="entry name" value="RIBOFLAVIN TRANSPORTER RIBJ"/>
    <property type="match status" value="1"/>
</dbReference>
<keyword evidence="3 6" id="KW-0812">Transmembrane</keyword>
<dbReference type="Pfam" id="PF07690">
    <property type="entry name" value="MFS_1"/>
    <property type="match status" value="1"/>
</dbReference>
<dbReference type="KEGG" id="pfaa:MM59RIKEN_28290"/>
<accession>A0A810QB63</accession>
<evidence type="ECO:0000313" key="8">
    <source>
        <dbReference type="EMBL" id="BCK85510.1"/>
    </source>
</evidence>
<feature type="transmembrane region" description="Helical" evidence="6">
    <location>
        <begin position="352"/>
        <end position="370"/>
    </location>
</feature>
<keyword evidence="5 6" id="KW-0472">Membrane</keyword>
<evidence type="ECO:0000256" key="6">
    <source>
        <dbReference type="SAM" id="Phobius"/>
    </source>
</evidence>